<gene>
    <name evidence="1" type="ORF">Q2V64_13050</name>
</gene>
<dbReference type="InterPro" id="IPR025851">
    <property type="entry name" value="SUKH-4"/>
</dbReference>
<dbReference type="Pfam" id="PF14435">
    <property type="entry name" value="SUKH-4"/>
    <property type="match status" value="1"/>
</dbReference>
<reference evidence="1" key="1">
    <citation type="submission" date="2023-07" db="EMBL/GenBank/DDBJ databases">
        <title>High risk of intestinal colonization with ESBL-producing Escherichia coli among soldiers of military contingents in specific geographic regions.</title>
        <authorList>
            <person name="Literacka E."/>
        </authorList>
    </citation>
    <scope>NUCLEOTIDE SEQUENCE</scope>
    <source>
        <strain evidence="1">33</strain>
    </source>
</reference>
<name>A0AAW7VCY7_ECOLX</name>
<accession>A0AAW7VCY7</accession>
<organism evidence="1 2">
    <name type="scientific">Escherichia coli</name>
    <dbReference type="NCBI Taxonomy" id="562"/>
    <lineage>
        <taxon>Bacteria</taxon>
        <taxon>Pseudomonadati</taxon>
        <taxon>Pseudomonadota</taxon>
        <taxon>Gammaproteobacteria</taxon>
        <taxon>Enterobacterales</taxon>
        <taxon>Enterobacteriaceae</taxon>
        <taxon>Escherichia</taxon>
    </lineage>
</organism>
<dbReference type="RefSeq" id="WP_241956674.1">
    <property type="nucleotide sequence ID" value="NZ_BLES01000012.1"/>
</dbReference>
<sequence length="192" mass="22537">MLTKLINLQPDKVFKKINSSSSNLIKEIKIKLPLLIPYENQEVTFYCDELYVFDSDEYIVFGHDLDGYFIVSVKNKKVYYLYDIDECANFTMMYCNSGINDFVIFNNIFMHAVFKQSELMKKQLLTDDEILSDAMDAIFTQCDSEAMKDDAFWGLRCYELRDGFFPLNDAQIKFYSEMEKVPHQGKSESIRD</sequence>
<evidence type="ECO:0000313" key="2">
    <source>
        <dbReference type="Proteomes" id="UP001174465"/>
    </source>
</evidence>
<comment type="caution">
    <text evidence="1">The sequence shown here is derived from an EMBL/GenBank/DDBJ whole genome shotgun (WGS) entry which is preliminary data.</text>
</comment>
<protein>
    <submittedName>
        <fullName evidence="1">SUKH-4 family immunity protein</fullName>
    </submittedName>
</protein>
<dbReference type="AlphaFoldDB" id="A0AAW7VCY7"/>
<dbReference type="EMBL" id="JAUKZB010000007">
    <property type="protein sequence ID" value="MDO2730655.1"/>
    <property type="molecule type" value="Genomic_DNA"/>
</dbReference>
<proteinExistence type="predicted"/>
<evidence type="ECO:0000313" key="1">
    <source>
        <dbReference type="EMBL" id="MDO2730655.1"/>
    </source>
</evidence>
<dbReference type="Proteomes" id="UP001174465">
    <property type="component" value="Unassembled WGS sequence"/>
</dbReference>